<protein>
    <submittedName>
        <fullName evidence="2">Uncharacterized protein</fullName>
    </submittedName>
</protein>
<gene>
    <name evidence="2" type="ORF">EAG_09353</name>
</gene>
<proteinExistence type="predicted"/>
<evidence type="ECO:0000256" key="1">
    <source>
        <dbReference type="SAM" id="MobiDB-lite"/>
    </source>
</evidence>
<evidence type="ECO:0000313" key="3">
    <source>
        <dbReference type="Proteomes" id="UP000000311"/>
    </source>
</evidence>
<dbReference type="InParanoid" id="E2B0P2"/>
<sequence>MTSGRTHVLSRMAGGIEQRDRRCWESGVSMPNSPSERRVRTLRHRMDAVSAGNSCNFAATGISHALARMKRGQSQALDLTWSELPPSGFTDQLTHEQIQYEKFIAFTEISIVMQKQWKAKRRVVAGELEGSQAEWQIPKQTVHSLCESSELSSGLSSAYTDFNITNSHDSTLSKKSPAAFSPLQNRDKSGTPDNGGPFLPPHPELPSSFPSPCCILPLREVLSRPRHPVDAKSMPVPGRVRAKNPSPSHVITRCRPSETAVGKNITGDIADAVSCPSEFCVQWYNGTPVRAQAYFFQHFLMKFSPHIFNTRTFLTRYVAVEVKYLKLDAHEARVDSAVKHVSREYSRRKWQRGWDTPLKLRTVCHFGVAKLPPPRKAACKNRRRALLTSTTHPPPCICLGNCLLCVALAFPHVGSTSKSIIYGAILQFWKMRRSHAYLAALLQFAVHVRMDMHDEYGPRDDINTIRYDIQTLRDEYAQIYTEITVICRELRYMMTTYTFKGYGRVSSISIKKPEEVAYEASVAGMRRGEPEEIPVMMSANRMEEADDASVYEAEISVNDATLCHKRYRRCSKRATTIFSRRIGWQGKGGREWMMARNPGKQRTACAHTSWCATCGSFVQTPVLKPTFTATPFLVSLHIGPSLHPFRRSSDRKARAFFAYPLGAYVTEQIDDETPYVGRTCAYPDRRTEE</sequence>
<dbReference type="EMBL" id="GL444666">
    <property type="protein sequence ID" value="EFN60714.1"/>
    <property type="molecule type" value="Genomic_DNA"/>
</dbReference>
<evidence type="ECO:0000313" key="2">
    <source>
        <dbReference type="EMBL" id="EFN60714.1"/>
    </source>
</evidence>
<feature type="region of interest" description="Disordered" evidence="1">
    <location>
        <begin position="166"/>
        <end position="202"/>
    </location>
</feature>
<dbReference type="AlphaFoldDB" id="E2B0P2"/>
<dbReference type="Proteomes" id="UP000000311">
    <property type="component" value="Unassembled WGS sequence"/>
</dbReference>
<organism evidence="3">
    <name type="scientific">Camponotus floridanus</name>
    <name type="common">Florida carpenter ant</name>
    <dbReference type="NCBI Taxonomy" id="104421"/>
    <lineage>
        <taxon>Eukaryota</taxon>
        <taxon>Metazoa</taxon>
        <taxon>Ecdysozoa</taxon>
        <taxon>Arthropoda</taxon>
        <taxon>Hexapoda</taxon>
        <taxon>Insecta</taxon>
        <taxon>Pterygota</taxon>
        <taxon>Neoptera</taxon>
        <taxon>Endopterygota</taxon>
        <taxon>Hymenoptera</taxon>
        <taxon>Apocrita</taxon>
        <taxon>Aculeata</taxon>
        <taxon>Formicoidea</taxon>
        <taxon>Formicidae</taxon>
        <taxon>Formicinae</taxon>
        <taxon>Camponotus</taxon>
    </lineage>
</organism>
<feature type="region of interest" description="Disordered" evidence="1">
    <location>
        <begin position="228"/>
        <end position="249"/>
    </location>
</feature>
<keyword evidence="3" id="KW-1185">Reference proteome</keyword>
<name>E2B0P2_CAMFO</name>
<accession>E2B0P2</accession>
<reference evidence="2 3" key="1">
    <citation type="journal article" date="2010" name="Science">
        <title>Genomic comparison of the ants Camponotus floridanus and Harpegnathos saltator.</title>
        <authorList>
            <person name="Bonasio R."/>
            <person name="Zhang G."/>
            <person name="Ye C."/>
            <person name="Mutti N.S."/>
            <person name="Fang X."/>
            <person name="Qin N."/>
            <person name="Donahue G."/>
            <person name="Yang P."/>
            <person name="Li Q."/>
            <person name="Li C."/>
            <person name="Zhang P."/>
            <person name="Huang Z."/>
            <person name="Berger S.L."/>
            <person name="Reinberg D."/>
            <person name="Wang J."/>
            <person name="Liebig J."/>
        </authorList>
    </citation>
    <scope>NUCLEOTIDE SEQUENCE [LARGE SCALE GENOMIC DNA]</scope>
    <source>
        <strain evidence="3">C129</strain>
    </source>
</reference>